<dbReference type="Pfam" id="PF00440">
    <property type="entry name" value="TetR_N"/>
    <property type="match status" value="1"/>
</dbReference>
<keyword evidence="1 2" id="KW-0238">DNA-binding</keyword>
<protein>
    <recommendedName>
        <fullName evidence="3">HTH tetR-type domain-containing protein</fullName>
    </recommendedName>
</protein>
<dbReference type="InterPro" id="IPR001647">
    <property type="entry name" value="HTH_TetR"/>
</dbReference>
<gene>
    <name evidence="4" type="ORF">AS030_13925</name>
</gene>
<dbReference type="NCBIfam" id="NF037937">
    <property type="entry name" value="septum_RefZ"/>
    <property type="match status" value="1"/>
</dbReference>
<keyword evidence="5" id="KW-1185">Reference proteome</keyword>
<reference evidence="4 5" key="1">
    <citation type="journal article" date="2014" name="Antonie Van Leeuwenhoek">
        <title>Fictibacillus enclensis sp. nov., isolated from marine sediment.</title>
        <authorList>
            <person name="Dastager S.G."/>
            <person name="Mawlankar R."/>
            <person name="Srinivasan K."/>
            <person name="Tang S.K."/>
            <person name="Lee J.C."/>
            <person name="Ramana V.V."/>
            <person name="Shouche Y.S."/>
        </authorList>
    </citation>
    <scope>NUCLEOTIDE SEQUENCE [LARGE SCALE GENOMIC DNA]</scope>
    <source>
        <strain evidence="4 5">NIO-1003</strain>
    </source>
</reference>
<proteinExistence type="predicted"/>
<dbReference type="RefSeq" id="WP_061972477.1">
    <property type="nucleotide sequence ID" value="NZ_FMAV01000002.1"/>
</dbReference>
<comment type="caution">
    <text evidence="4">The sequence shown here is derived from an EMBL/GenBank/DDBJ whole genome shotgun (WGS) entry which is preliminary data.</text>
</comment>
<dbReference type="InterPro" id="IPR023772">
    <property type="entry name" value="DNA-bd_HTH_TetR-type_CS"/>
</dbReference>
<dbReference type="PRINTS" id="PR00455">
    <property type="entry name" value="HTHTETR"/>
</dbReference>
<dbReference type="PROSITE" id="PS50977">
    <property type="entry name" value="HTH_TETR_2"/>
    <property type="match status" value="1"/>
</dbReference>
<dbReference type="Proteomes" id="UP000054099">
    <property type="component" value="Unassembled WGS sequence"/>
</dbReference>
<dbReference type="GO" id="GO:0000976">
    <property type="term" value="F:transcription cis-regulatory region binding"/>
    <property type="evidence" value="ECO:0007669"/>
    <property type="project" value="TreeGrafter"/>
</dbReference>
<evidence type="ECO:0000313" key="4">
    <source>
        <dbReference type="EMBL" id="KSU83639.1"/>
    </source>
</evidence>
<accession>A0A0V8J8Y0</accession>
<name>A0A0V8J8Y0_9BACL</name>
<dbReference type="InterPro" id="IPR009057">
    <property type="entry name" value="Homeodomain-like_sf"/>
</dbReference>
<dbReference type="InterPro" id="IPR050109">
    <property type="entry name" value="HTH-type_TetR-like_transc_reg"/>
</dbReference>
<evidence type="ECO:0000256" key="2">
    <source>
        <dbReference type="PROSITE-ProRule" id="PRU00335"/>
    </source>
</evidence>
<dbReference type="PROSITE" id="PS01081">
    <property type="entry name" value="HTH_TETR_1"/>
    <property type="match status" value="1"/>
</dbReference>
<sequence>MSKDQMATKIKIAEAAVELFTSQGYQGTSVRQIAKKAGVNLALVSYHFGGKKGLLEELVSSFYEGYIRKIEVVYHTSADQPEKERLLEVIESVLNYQLRQPHLSRFVHREMTLDSTLVREVMTTYLAKEKYYYDSIFEKGMKQKEFHKQPVMLLTLQLRNLIIMPFLHPLYISEVFYTAPHDPLFVTSYMSFIHKWLEQSVCVPQRKGSLLSAVQNPLFATIQEKWNG</sequence>
<dbReference type="GO" id="GO:0003700">
    <property type="term" value="F:DNA-binding transcription factor activity"/>
    <property type="evidence" value="ECO:0007669"/>
    <property type="project" value="TreeGrafter"/>
</dbReference>
<dbReference type="SUPFAM" id="SSF46689">
    <property type="entry name" value="Homeodomain-like"/>
    <property type="match status" value="1"/>
</dbReference>
<dbReference type="PANTHER" id="PTHR30055">
    <property type="entry name" value="HTH-TYPE TRANSCRIPTIONAL REGULATOR RUTR"/>
    <property type="match status" value="1"/>
</dbReference>
<dbReference type="AlphaFoldDB" id="A0A0V8J8Y0"/>
<evidence type="ECO:0000313" key="5">
    <source>
        <dbReference type="Proteomes" id="UP000054099"/>
    </source>
</evidence>
<dbReference type="InterPro" id="IPR036271">
    <property type="entry name" value="Tet_transcr_reg_TetR-rel_C_sf"/>
</dbReference>
<feature type="DNA-binding region" description="H-T-H motif" evidence="2">
    <location>
        <begin position="29"/>
        <end position="48"/>
    </location>
</feature>
<dbReference type="EMBL" id="LNQN01000002">
    <property type="protein sequence ID" value="KSU83639.1"/>
    <property type="molecule type" value="Genomic_DNA"/>
</dbReference>
<feature type="domain" description="HTH tetR-type" evidence="3">
    <location>
        <begin position="6"/>
        <end position="66"/>
    </location>
</feature>
<evidence type="ECO:0000259" key="3">
    <source>
        <dbReference type="PROSITE" id="PS50977"/>
    </source>
</evidence>
<dbReference type="Gene3D" id="1.10.357.10">
    <property type="entry name" value="Tetracycline Repressor, domain 2"/>
    <property type="match status" value="1"/>
</dbReference>
<dbReference type="PANTHER" id="PTHR30055:SF199">
    <property type="entry name" value="HTH-TYPE TRANSCRIPTIONAL REGULATOR YTTP-RELATED"/>
    <property type="match status" value="1"/>
</dbReference>
<organism evidence="4 5">
    <name type="scientific">Fictibacillus enclensis</name>
    <dbReference type="NCBI Taxonomy" id="1017270"/>
    <lineage>
        <taxon>Bacteria</taxon>
        <taxon>Bacillati</taxon>
        <taxon>Bacillota</taxon>
        <taxon>Bacilli</taxon>
        <taxon>Bacillales</taxon>
        <taxon>Fictibacillaceae</taxon>
        <taxon>Fictibacillus</taxon>
    </lineage>
</organism>
<evidence type="ECO:0000256" key="1">
    <source>
        <dbReference type="ARBA" id="ARBA00023125"/>
    </source>
</evidence>
<dbReference type="SUPFAM" id="SSF48498">
    <property type="entry name" value="Tetracyclin repressor-like, C-terminal domain"/>
    <property type="match status" value="1"/>
</dbReference>